<evidence type="ECO:0000256" key="1">
    <source>
        <dbReference type="ARBA" id="ARBA00004653"/>
    </source>
</evidence>
<evidence type="ECO:0000313" key="11">
    <source>
        <dbReference type="EMBL" id="CUU07399.1"/>
    </source>
</evidence>
<reference evidence="10 13" key="2">
    <citation type="submission" date="2015-11" db="EMBL/GenBank/DDBJ databases">
        <authorList>
            <person name="Varghese N."/>
        </authorList>
    </citation>
    <scope>NUCLEOTIDE SEQUENCE [LARGE SCALE GENOMIC DNA]</scope>
    <source>
        <strain evidence="10 13">JGI-8</strain>
    </source>
</reference>
<feature type="transmembrane region" description="Helical" evidence="9">
    <location>
        <begin position="472"/>
        <end position="490"/>
    </location>
</feature>
<dbReference type="OrthoDB" id="9806824at2"/>
<dbReference type="InterPro" id="IPR029044">
    <property type="entry name" value="Nucleotide-diphossugar_trans"/>
</dbReference>
<evidence type="ECO:0000256" key="6">
    <source>
        <dbReference type="ARBA" id="ARBA00023034"/>
    </source>
</evidence>
<evidence type="ECO:0000256" key="9">
    <source>
        <dbReference type="SAM" id="Phobius"/>
    </source>
</evidence>
<evidence type="ECO:0000256" key="5">
    <source>
        <dbReference type="ARBA" id="ARBA00022989"/>
    </source>
</evidence>
<feature type="transmembrane region" description="Helical" evidence="9">
    <location>
        <begin position="351"/>
        <end position="373"/>
    </location>
</feature>
<comment type="subcellular location">
    <subcellularLocation>
        <location evidence="1">Golgi apparatus membrane</location>
        <topology evidence="1">Multi-pass membrane protein</topology>
    </subcellularLocation>
</comment>
<evidence type="ECO:0000313" key="12">
    <source>
        <dbReference type="Proteomes" id="UP000182011"/>
    </source>
</evidence>
<gene>
    <name evidence="11" type="ORF">JGI4_01810</name>
    <name evidence="10" type="ORF">JGI8_00784</name>
</gene>
<dbReference type="Proteomes" id="UP000182011">
    <property type="component" value="Unassembled WGS sequence"/>
</dbReference>
<evidence type="ECO:0000256" key="2">
    <source>
        <dbReference type="ARBA" id="ARBA00022676"/>
    </source>
</evidence>
<reference evidence="11 12" key="1">
    <citation type="submission" date="2015-11" db="EMBL/GenBank/DDBJ databases">
        <authorList>
            <person name="Zhang Y."/>
            <person name="Guo Z."/>
        </authorList>
    </citation>
    <scope>NUCLEOTIDE SEQUENCE [LARGE SCALE GENOMIC DNA]</scope>
    <source>
        <strain evidence="11">JGI-4</strain>
    </source>
</reference>
<dbReference type="Gene3D" id="3.90.550.10">
    <property type="entry name" value="Spore Coat Polysaccharide Biosynthesis Protein SpsA, Chain A"/>
    <property type="match status" value="1"/>
</dbReference>
<keyword evidence="3 11" id="KW-0808">Transferase</keyword>
<accession>A0A0P1LLS1</accession>
<dbReference type="CDD" id="cd06437">
    <property type="entry name" value="CESA_CaSu_A2"/>
    <property type="match status" value="1"/>
</dbReference>
<dbReference type="SUPFAM" id="SSF53448">
    <property type="entry name" value="Nucleotide-diphospho-sugar transferases"/>
    <property type="match status" value="1"/>
</dbReference>
<dbReference type="FunFam" id="3.90.550.10:FF:000057">
    <property type="entry name" value="Glycosyltransferase-like protein, family 2"/>
    <property type="match status" value="1"/>
</dbReference>
<keyword evidence="4 9" id="KW-0812">Transmembrane</keyword>
<dbReference type="AlphaFoldDB" id="A0A0P1MB08"/>
<keyword evidence="13" id="KW-1185">Reference proteome</keyword>
<keyword evidence="5 9" id="KW-1133">Transmembrane helix</keyword>
<dbReference type="RefSeq" id="WP_047133932.1">
    <property type="nucleotide sequence ID" value="NZ_CZVI01000008.1"/>
</dbReference>
<accession>A0A0P1MB08</accession>
<dbReference type="GO" id="GO:0071555">
    <property type="term" value="P:cell wall organization"/>
    <property type="evidence" value="ECO:0007669"/>
    <property type="project" value="UniProtKB-KW"/>
</dbReference>
<evidence type="ECO:0000256" key="7">
    <source>
        <dbReference type="ARBA" id="ARBA00023136"/>
    </source>
</evidence>
<dbReference type="EMBL" id="CZVI01000008">
    <property type="protein sequence ID" value="CUS84326.1"/>
    <property type="molecule type" value="Genomic_DNA"/>
</dbReference>
<name>A0A0P1MB08_9BACT</name>
<sequence>MEALVLAIYFISIFVLSIFGSHGFVLVYYYFKNKKDEIEGRKKKLKPKTLEELFGSEENYPNVTIQLPIYNELYVAPRLLDAVSRIDYPKEKMQIQVLDDSTDETVQVVALKVMELKAKGFDIEHIRRGTREGFKAGALKYGMKFAKGDFIAIFDADFVPKPDFLKKTLPYFYLDGNIGMVQTRWEHLNENYSLLTQAQALALNGHFIMEQYVKNESGFFITFNGTGGIWRRSCIEDAGNWQGDTLAEDMDLSYRAQLKKWKFVFLKDVVSPAELPSEINALKSQQFRWTKGAIEVGLKYLGEIWRENLPLKVKLEATFHLTNNLVFPFILLTALLNPLVVMIKERGDYDWYYFVMGVFVLPFFGPFLVYTLAQREIYSNWKDKIILFPLFLAGSMGLAVNNTRAVILALLREKTEFVRTPKYGLIGTEEKWETKRYVASRVEWVTYVEILLAIYMLIGMMISVYYLELAALPFQMMFFAGFSFIGVLSVRHSRIWNEYVGKVKLALNIIKNKFAYRTLNLK</sequence>
<accession>A0A0S4N832</accession>
<dbReference type="GO" id="GO:0016757">
    <property type="term" value="F:glycosyltransferase activity"/>
    <property type="evidence" value="ECO:0007669"/>
    <property type="project" value="UniProtKB-KW"/>
</dbReference>
<dbReference type="STRING" id="1633631.GCA_001442925_01805"/>
<feature type="transmembrane region" description="Helical" evidence="9">
    <location>
        <begin position="444"/>
        <end position="466"/>
    </location>
</feature>
<keyword evidence="7 9" id="KW-0472">Membrane</keyword>
<dbReference type="PANTHER" id="PTHR32044:SF80">
    <property type="entry name" value="XYLOGLUCAN GLYCOSYLTRANSFERASE 2-RELATED"/>
    <property type="match status" value="1"/>
</dbReference>
<evidence type="ECO:0000313" key="13">
    <source>
        <dbReference type="Proteomes" id="UP000182200"/>
    </source>
</evidence>
<evidence type="ECO:0000256" key="8">
    <source>
        <dbReference type="ARBA" id="ARBA00023316"/>
    </source>
</evidence>
<proteinExistence type="predicted"/>
<dbReference type="Pfam" id="PF13641">
    <property type="entry name" value="Glyco_tranf_2_3"/>
    <property type="match status" value="1"/>
</dbReference>
<dbReference type="EMBL" id="FAOP01000006">
    <property type="protein sequence ID" value="CUU07399.1"/>
    <property type="molecule type" value="Genomic_DNA"/>
</dbReference>
<accession>A0A0P1MQ77</accession>
<dbReference type="Proteomes" id="UP000182200">
    <property type="component" value="Unassembled WGS sequence"/>
</dbReference>
<accession>A0A0P1LTG6</accession>
<organism evidence="11 12">
    <name type="scientific">Candidatus Kryptonium thompsonii</name>
    <dbReference type="NCBI Taxonomy" id="1633631"/>
    <lineage>
        <taxon>Bacteria</taxon>
        <taxon>Pseudomonadati</taxon>
        <taxon>Candidatus Kryptoniota</taxon>
        <taxon>Candidatus Kryptonium</taxon>
    </lineage>
</organism>
<accession>A0A0P1LQP2</accession>
<accession>A0A0P1P6L3</accession>
<keyword evidence="2" id="KW-0328">Glycosyltransferase</keyword>
<feature type="transmembrane region" description="Helical" evidence="9">
    <location>
        <begin position="6"/>
        <end position="31"/>
    </location>
</feature>
<evidence type="ECO:0000256" key="3">
    <source>
        <dbReference type="ARBA" id="ARBA00022679"/>
    </source>
</evidence>
<keyword evidence="6" id="KW-0333">Golgi apparatus</keyword>
<evidence type="ECO:0000256" key="4">
    <source>
        <dbReference type="ARBA" id="ARBA00022692"/>
    </source>
</evidence>
<keyword evidence="8" id="KW-0961">Cell wall biogenesis/degradation</keyword>
<evidence type="ECO:0000313" key="10">
    <source>
        <dbReference type="EMBL" id="CUS84326.1"/>
    </source>
</evidence>
<accession>A0A0P1MC46</accession>
<dbReference type="PANTHER" id="PTHR32044">
    <property type="entry name" value="GLUCOMANNAN 4-BETA-MANNOSYLTRANSFERASE 9"/>
    <property type="match status" value="1"/>
</dbReference>
<protein>
    <submittedName>
        <fullName evidence="11">Glycosyltransferase, catalytic subunit of cellulose synthase and poly-beta-1,6-N-acetylglucosamine synthase</fullName>
    </submittedName>
</protein>
<accession>A0A0P1MVF1</accession>